<feature type="region of interest" description="Disordered" evidence="1">
    <location>
        <begin position="322"/>
        <end position="341"/>
    </location>
</feature>
<dbReference type="EMBL" id="KT337359">
    <property type="protein sequence ID" value="ALA47690.1"/>
    <property type="molecule type" value="Genomic_DNA"/>
</dbReference>
<dbReference type="GO" id="GO:0004553">
    <property type="term" value="F:hydrolase activity, hydrolyzing O-glycosyl compounds"/>
    <property type="evidence" value="ECO:0007669"/>
    <property type="project" value="InterPro"/>
</dbReference>
<dbReference type="Proteomes" id="UP000259207">
    <property type="component" value="Segment"/>
</dbReference>
<keyword evidence="4" id="KW-1185">Reference proteome</keyword>
<name>A0A141E1T1_9CAUD</name>
<evidence type="ECO:0000259" key="2">
    <source>
        <dbReference type="SMART" id="SM00495"/>
    </source>
</evidence>
<dbReference type="GO" id="GO:0030246">
    <property type="term" value="F:carbohydrate binding"/>
    <property type="evidence" value="ECO:0007669"/>
    <property type="project" value="InterPro"/>
</dbReference>
<evidence type="ECO:0000313" key="4">
    <source>
        <dbReference type="Proteomes" id="UP000259207"/>
    </source>
</evidence>
<organism evidence="3 4">
    <name type="scientific">Streptococcus phage phiARI0468b-3</name>
    <dbReference type="NCBI Taxonomy" id="1701831"/>
    <lineage>
        <taxon>Viruses</taxon>
        <taxon>Duplodnaviria</taxon>
        <taxon>Heunggongvirae</taxon>
        <taxon>Uroviricota</taxon>
        <taxon>Caudoviricetes</taxon>
        <taxon>Ferrettivirinae</taxon>
        <taxon>Hinxtonvirus</taxon>
        <taxon>Hinxtonvirus ARI0468b3</taxon>
    </lineage>
</organism>
<evidence type="ECO:0000256" key="1">
    <source>
        <dbReference type="SAM" id="MobiDB-lite"/>
    </source>
</evidence>
<sequence length="341" mass="37825">MAFEELNTAESRKKHLGIIEDVLAVNSYSTPLVTSSDAVTLQGRSFTVATGNTTELKDYKRNKDNEFDHVEVEEKIYTLEEEKYWGRFVDQLDERDSNGQVNIDYVLARQTAEVVAPYLDKLRFDAALGNVSENVVMGKEKGANNAYNAVLDVSEKLDELGITKERLLFVTPSFYKAIKSEIVHLPQGDADKKVLGKGYVGELDDYTVYKVPSKFLPNVNALASAPGVVTSPIQIDNTKYNDNVPGRFGELVEQLLYTGAYVLEHFQKYIITIADSKPAAKKSAQGKTVNRAKAWKTGTAYKEGDTVTHEDKVYVAIKDITSSTNAPGSDSANWKEKTGKK</sequence>
<dbReference type="Gene3D" id="2.10.10.20">
    <property type="entry name" value="Carbohydrate-binding module superfamily 5/12"/>
    <property type="match status" value="1"/>
</dbReference>
<dbReference type="GO" id="GO:0005975">
    <property type="term" value="P:carbohydrate metabolic process"/>
    <property type="evidence" value="ECO:0007669"/>
    <property type="project" value="InterPro"/>
</dbReference>
<reference evidence="3 4" key="1">
    <citation type="journal article" date="2016" name="PLoS Biol.">
        <title>Horizontal DNA Transfer Mechanisms of Bacteria as Weapons of Intragenomic Conflict.</title>
        <authorList>
            <person name="Croucher N.J."/>
            <person name="Mostowy R."/>
            <person name="Wymant C."/>
            <person name="Turner P."/>
            <person name="Bentley S.D."/>
            <person name="Fraser C."/>
        </authorList>
    </citation>
    <scope>NUCLEOTIDE SEQUENCE [LARGE SCALE GENOMIC DNA]</scope>
</reference>
<dbReference type="GO" id="GO:0005576">
    <property type="term" value="C:extracellular region"/>
    <property type="evidence" value="ECO:0007669"/>
    <property type="project" value="InterPro"/>
</dbReference>
<accession>A0A141E1T1</accession>
<feature type="compositionally biased region" description="Polar residues" evidence="1">
    <location>
        <begin position="322"/>
        <end position="332"/>
    </location>
</feature>
<protein>
    <submittedName>
        <fullName evidence="3">CBM_5_12 domain protein</fullName>
    </submittedName>
</protein>
<dbReference type="SMART" id="SM00495">
    <property type="entry name" value="ChtBD3"/>
    <property type="match status" value="1"/>
</dbReference>
<feature type="domain" description="Chitin-binding type-3" evidence="2">
    <location>
        <begin position="292"/>
        <end position="337"/>
    </location>
</feature>
<dbReference type="CDD" id="cd12214">
    <property type="entry name" value="ChiA1_BD"/>
    <property type="match status" value="1"/>
</dbReference>
<dbReference type="Pfam" id="PF02839">
    <property type="entry name" value="CBM_5_12"/>
    <property type="match status" value="1"/>
</dbReference>
<proteinExistence type="predicted"/>
<gene>
    <name evidence="3" type="ORF">phiARI0468b-3_9</name>
</gene>
<dbReference type="InterPro" id="IPR003610">
    <property type="entry name" value="CBM5/12"/>
</dbReference>
<evidence type="ECO:0000313" key="3">
    <source>
        <dbReference type="EMBL" id="ALA47690.1"/>
    </source>
</evidence>